<sequence length="136" mass="15145">MDSTQSTAPCQGPTIFTSHYSQVTARSCPASLPSEAVRYSSEIFKSLISTDTILQSTTLHSFFSFNPGKTRQPACSTHLTSLLKHPIHQLRPSKPLITHHSSTVISQFLIPYFSPTHQRETSPFSPPSFQTRHHHG</sequence>
<keyword evidence="3" id="KW-1185">Reference proteome</keyword>
<feature type="compositionally biased region" description="Polar residues" evidence="1">
    <location>
        <begin position="121"/>
        <end position="130"/>
    </location>
</feature>
<dbReference type="AlphaFoldDB" id="A0A5M9K2W4"/>
<reference evidence="2 3" key="1">
    <citation type="submission" date="2019-06" db="EMBL/GenBank/DDBJ databases">
        <title>Genome Sequence of the Brown Rot Fungal Pathogen Monilinia fructicola.</title>
        <authorList>
            <person name="De Miccolis Angelini R.M."/>
            <person name="Landi L."/>
            <person name="Abate D."/>
            <person name="Pollastro S."/>
            <person name="Romanazzi G."/>
            <person name="Faretra F."/>
        </authorList>
    </citation>
    <scope>NUCLEOTIDE SEQUENCE [LARGE SCALE GENOMIC DNA]</scope>
    <source>
        <strain evidence="2 3">Mfrc123</strain>
    </source>
</reference>
<organism evidence="2 3">
    <name type="scientific">Monilinia fructicola</name>
    <name type="common">Brown rot fungus</name>
    <name type="synonym">Ciboria fructicola</name>
    <dbReference type="NCBI Taxonomy" id="38448"/>
    <lineage>
        <taxon>Eukaryota</taxon>
        <taxon>Fungi</taxon>
        <taxon>Dikarya</taxon>
        <taxon>Ascomycota</taxon>
        <taxon>Pezizomycotina</taxon>
        <taxon>Leotiomycetes</taxon>
        <taxon>Helotiales</taxon>
        <taxon>Sclerotiniaceae</taxon>
        <taxon>Monilinia</taxon>
    </lineage>
</organism>
<dbReference type="EMBL" id="VICG01000003">
    <property type="protein sequence ID" value="KAA8574476.1"/>
    <property type="molecule type" value="Genomic_DNA"/>
</dbReference>
<dbReference type="Proteomes" id="UP000322873">
    <property type="component" value="Unassembled WGS sequence"/>
</dbReference>
<feature type="region of interest" description="Disordered" evidence="1">
    <location>
        <begin position="117"/>
        <end position="136"/>
    </location>
</feature>
<proteinExistence type="predicted"/>
<protein>
    <submittedName>
        <fullName evidence="2">Uncharacterized protein</fullName>
    </submittedName>
</protein>
<gene>
    <name evidence="2" type="ORF">EYC84_005935</name>
</gene>
<evidence type="ECO:0000256" key="1">
    <source>
        <dbReference type="SAM" id="MobiDB-lite"/>
    </source>
</evidence>
<name>A0A5M9K2W4_MONFR</name>
<comment type="caution">
    <text evidence="2">The sequence shown here is derived from an EMBL/GenBank/DDBJ whole genome shotgun (WGS) entry which is preliminary data.</text>
</comment>
<evidence type="ECO:0000313" key="2">
    <source>
        <dbReference type="EMBL" id="KAA8574476.1"/>
    </source>
</evidence>
<accession>A0A5M9K2W4</accession>
<evidence type="ECO:0000313" key="3">
    <source>
        <dbReference type="Proteomes" id="UP000322873"/>
    </source>
</evidence>